<keyword evidence="2" id="KW-1185">Reference proteome</keyword>
<organism evidence="1">
    <name type="scientific">Oryza punctata</name>
    <name type="common">Red rice</name>
    <dbReference type="NCBI Taxonomy" id="4537"/>
    <lineage>
        <taxon>Eukaryota</taxon>
        <taxon>Viridiplantae</taxon>
        <taxon>Streptophyta</taxon>
        <taxon>Embryophyta</taxon>
        <taxon>Tracheophyta</taxon>
        <taxon>Spermatophyta</taxon>
        <taxon>Magnoliopsida</taxon>
        <taxon>Liliopsida</taxon>
        <taxon>Poales</taxon>
        <taxon>Poaceae</taxon>
        <taxon>BOP clade</taxon>
        <taxon>Oryzoideae</taxon>
        <taxon>Oryzeae</taxon>
        <taxon>Oryzinae</taxon>
        <taxon>Oryza</taxon>
    </lineage>
</organism>
<accession>A0A0E0KBI0</accession>
<reference evidence="1" key="1">
    <citation type="submission" date="2015-04" db="UniProtKB">
        <authorList>
            <consortium name="EnsemblPlants"/>
        </authorList>
    </citation>
    <scope>IDENTIFICATION</scope>
</reference>
<name>A0A0E0KBI0_ORYPU</name>
<protein>
    <submittedName>
        <fullName evidence="1">Uncharacterized protein</fullName>
    </submittedName>
</protein>
<proteinExistence type="predicted"/>
<sequence>MPSSGRHRMHWHDRWRKWEERRKKTEMDWKHDGDSMYRYSRAKDQNYYQLSRRTDKTASSAVRLATGAEDEKQVETKRFSNRRCSECAEKLGKREDEVRDSQEIYGDRLRFSAAGKSHRIAGPNAPGSI</sequence>
<dbReference type="Proteomes" id="UP000026962">
    <property type="component" value="Chromosome 3"/>
</dbReference>
<dbReference type="Gramene" id="OPUNC03G10790.1">
    <property type="protein sequence ID" value="OPUNC03G10790.1"/>
    <property type="gene ID" value="OPUNC03G10790"/>
</dbReference>
<dbReference type="AlphaFoldDB" id="A0A0E0KBI0"/>
<dbReference type="HOGENOM" id="CLU_1952315_0_0_1"/>
<reference evidence="1" key="2">
    <citation type="submission" date="2018-05" db="EMBL/GenBank/DDBJ databases">
        <title>OpunRS2 (Oryza punctata Reference Sequence Version 2).</title>
        <authorList>
            <person name="Zhang J."/>
            <person name="Kudrna D."/>
            <person name="Lee S."/>
            <person name="Talag J."/>
            <person name="Welchert J."/>
            <person name="Wing R.A."/>
        </authorList>
    </citation>
    <scope>NUCLEOTIDE SEQUENCE [LARGE SCALE GENOMIC DNA]</scope>
</reference>
<dbReference type="EnsemblPlants" id="OPUNC03G10790.1">
    <property type="protein sequence ID" value="OPUNC03G10790.1"/>
    <property type="gene ID" value="OPUNC03G10790"/>
</dbReference>
<evidence type="ECO:0000313" key="2">
    <source>
        <dbReference type="Proteomes" id="UP000026962"/>
    </source>
</evidence>
<evidence type="ECO:0000313" key="1">
    <source>
        <dbReference type="EnsemblPlants" id="OPUNC03G10790.1"/>
    </source>
</evidence>